<dbReference type="InterPro" id="IPR011335">
    <property type="entry name" value="Restrct_endonuc-II-like"/>
</dbReference>
<keyword evidence="2" id="KW-0255">Endonuclease</keyword>
<dbReference type="RefSeq" id="WP_255186513.1">
    <property type="nucleotide sequence ID" value="NZ_CP113517.1"/>
</dbReference>
<protein>
    <submittedName>
        <fullName evidence="2">Uma2 family endonuclease</fullName>
    </submittedName>
</protein>
<proteinExistence type="predicted"/>
<name>A0ABY7GM77_9GAMM</name>
<keyword evidence="2" id="KW-0540">Nuclease</keyword>
<evidence type="ECO:0000313" key="2">
    <source>
        <dbReference type="EMBL" id="WAR45604.1"/>
    </source>
</evidence>
<dbReference type="SUPFAM" id="SSF52980">
    <property type="entry name" value="Restriction endonuclease-like"/>
    <property type="match status" value="1"/>
</dbReference>
<reference evidence="2" key="1">
    <citation type="submission" date="2022-11" db="EMBL/GenBank/DDBJ databases">
        <title>Methylomonas rapida sp. nov., Carotenoid-Producing Obligate Methanotrophs with High Growth Characteristics and Biotechnological Potential.</title>
        <authorList>
            <person name="Tikhonova E.N."/>
            <person name="Suleimanov R.Z."/>
            <person name="Miroshnikov K."/>
            <person name="Oshkin I.Y."/>
            <person name="Belova S.E."/>
            <person name="Danilova O.V."/>
            <person name="Ashikhmin A."/>
            <person name="Konopkin A."/>
            <person name="But S.Y."/>
            <person name="Khmelenina V.N."/>
            <person name="Kuznetsov N."/>
            <person name="Pimenov N.V."/>
            <person name="Dedysh S.N."/>
        </authorList>
    </citation>
    <scope>NUCLEOTIDE SEQUENCE</scope>
    <source>
        <strain evidence="2">MP1</strain>
    </source>
</reference>
<dbReference type="CDD" id="cd06260">
    <property type="entry name" value="DUF820-like"/>
    <property type="match status" value="1"/>
</dbReference>
<dbReference type="Pfam" id="PF05685">
    <property type="entry name" value="Uma2"/>
    <property type="match status" value="1"/>
</dbReference>
<dbReference type="PANTHER" id="PTHR36558">
    <property type="entry name" value="GLR1098 PROTEIN"/>
    <property type="match status" value="1"/>
</dbReference>
<dbReference type="PANTHER" id="PTHR36558:SF1">
    <property type="entry name" value="RESTRICTION ENDONUCLEASE DOMAIN-CONTAINING PROTEIN-RELATED"/>
    <property type="match status" value="1"/>
</dbReference>
<feature type="domain" description="Putative restriction endonuclease" evidence="1">
    <location>
        <begin position="14"/>
        <end position="164"/>
    </location>
</feature>
<keyword evidence="2" id="KW-0378">Hydrolase</keyword>
<sequence length="197" mass="22870">MPLKHAHDFISEAEYLQGEMLAEIRHEYIDGEVFAMAGTSRNHNILTVNVARLLGDVTADGPCFTFSSEIKVRTERCFFYPDVMVVCDDDDGDDYYTEKPKLIVEVMSKSTRRMDKTTKLAAYKTLPSLLEYVLIEQDHVEIEIFRRSQNWFAEHYFLGDALELESVGLTVYVADIYRRVDNEDMRDYLQQLQEQAS</sequence>
<dbReference type="GO" id="GO:0004519">
    <property type="term" value="F:endonuclease activity"/>
    <property type="evidence" value="ECO:0007669"/>
    <property type="project" value="UniProtKB-KW"/>
</dbReference>
<dbReference type="Proteomes" id="UP001162780">
    <property type="component" value="Chromosome"/>
</dbReference>
<dbReference type="Gene3D" id="3.90.1570.10">
    <property type="entry name" value="tt1808, chain A"/>
    <property type="match status" value="1"/>
</dbReference>
<dbReference type="InterPro" id="IPR012296">
    <property type="entry name" value="Nuclease_put_TT1808"/>
</dbReference>
<keyword evidence="3" id="KW-1185">Reference proteome</keyword>
<evidence type="ECO:0000259" key="1">
    <source>
        <dbReference type="Pfam" id="PF05685"/>
    </source>
</evidence>
<accession>A0ABY7GM77</accession>
<gene>
    <name evidence="2" type="ORF">NM686_003560</name>
</gene>
<organism evidence="2 3">
    <name type="scientific">Methylomonas rapida</name>
    <dbReference type="NCBI Taxonomy" id="2963939"/>
    <lineage>
        <taxon>Bacteria</taxon>
        <taxon>Pseudomonadati</taxon>
        <taxon>Pseudomonadota</taxon>
        <taxon>Gammaproteobacteria</taxon>
        <taxon>Methylococcales</taxon>
        <taxon>Methylococcaceae</taxon>
        <taxon>Methylomonas</taxon>
    </lineage>
</organism>
<evidence type="ECO:0000313" key="3">
    <source>
        <dbReference type="Proteomes" id="UP001162780"/>
    </source>
</evidence>
<dbReference type="InterPro" id="IPR008538">
    <property type="entry name" value="Uma2"/>
</dbReference>
<dbReference type="EMBL" id="CP113517">
    <property type="protein sequence ID" value="WAR45604.1"/>
    <property type="molecule type" value="Genomic_DNA"/>
</dbReference>